<name>A0A8E2APX7_9APHY</name>
<keyword evidence="2" id="KW-1185">Reference proteome</keyword>
<dbReference type="EMBL" id="KV722493">
    <property type="protein sequence ID" value="OCH87229.1"/>
    <property type="molecule type" value="Genomic_DNA"/>
</dbReference>
<evidence type="ECO:0000313" key="2">
    <source>
        <dbReference type="Proteomes" id="UP000250043"/>
    </source>
</evidence>
<reference evidence="1 2" key="1">
    <citation type="submission" date="2016-07" db="EMBL/GenBank/DDBJ databases">
        <title>Draft genome of the white-rot fungus Obba rivulosa 3A-2.</title>
        <authorList>
            <consortium name="DOE Joint Genome Institute"/>
            <person name="Miettinen O."/>
            <person name="Riley R."/>
            <person name="Acob R."/>
            <person name="Barry K."/>
            <person name="Cullen D."/>
            <person name="De Vries R."/>
            <person name="Hainaut M."/>
            <person name="Hatakka A."/>
            <person name="Henrissat B."/>
            <person name="Hilden K."/>
            <person name="Kuo R."/>
            <person name="Labutti K."/>
            <person name="Lipzen A."/>
            <person name="Makela M.R."/>
            <person name="Sandor L."/>
            <person name="Spatafora J.W."/>
            <person name="Grigoriev I.V."/>
            <person name="Hibbett D.S."/>
        </authorList>
    </citation>
    <scope>NUCLEOTIDE SEQUENCE [LARGE SCALE GENOMIC DNA]</scope>
    <source>
        <strain evidence="1 2">3A-2</strain>
    </source>
</reference>
<sequence>MDPGYAGSLARRQYSDTNTSWITNNFENSQALCYLASASHPEDARRLAEPFLMLPPVDCPDVPSGLPADITPDRGAQLPSMQRLCEATGVPSPVLSLQDQVAHEPNIARFPMSRKMAASHRPDPAVVALLRAAIKARHLRRRGWLTVRKPPVFTAHTMEICFGDGCGVPIMSALTGWDVSQDMVAGGEELVFDTFGTLQLDLWTLWPGYGDMIDKFRIEDLPGSTLNNLVYRTCILLAEWLKTKEGCPSQSARTEYMQIGRRPKIALADIFLTHISFACYNGADYIVPTMRAKNRGNRGRHLIQRR</sequence>
<gene>
    <name evidence="1" type="ORF">OBBRIDRAFT_889945</name>
</gene>
<dbReference type="Proteomes" id="UP000250043">
    <property type="component" value="Unassembled WGS sequence"/>
</dbReference>
<dbReference type="AlphaFoldDB" id="A0A8E2APX7"/>
<accession>A0A8E2APX7</accession>
<organism evidence="1 2">
    <name type="scientific">Obba rivulosa</name>
    <dbReference type="NCBI Taxonomy" id="1052685"/>
    <lineage>
        <taxon>Eukaryota</taxon>
        <taxon>Fungi</taxon>
        <taxon>Dikarya</taxon>
        <taxon>Basidiomycota</taxon>
        <taxon>Agaricomycotina</taxon>
        <taxon>Agaricomycetes</taxon>
        <taxon>Polyporales</taxon>
        <taxon>Gelatoporiaceae</taxon>
        <taxon>Obba</taxon>
    </lineage>
</organism>
<protein>
    <submittedName>
        <fullName evidence="1">Uncharacterized protein</fullName>
    </submittedName>
</protein>
<proteinExistence type="predicted"/>
<evidence type="ECO:0000313" key="1">
    <source>
        <dbReference type="EMBL" id="OCH87229.1"/>
    </source>
</evidence>